<dbReference type="Pfam" id="PF07894">
    <property type="entry name" value="SACK1"/>
    <property type="match status" value="1"/>
</dbReference>
<feature type="compositionally biased region" description="Basic and acidic residues" evidence="4">
    <location>
        <begin position="789"/>
        <end position="812"/>
    </location>
</feature>
<name>A0AAV1MXN1_SCOSC</name>
<dbReference type="EMBL" id="CAWUFR010000007">
    <property type="protein sequence ID" value="CAK6951612.1"/>
    <property type="molecule type" value="Genomic_DNA"/>
</dbReference>
<evidence type="ECO:0000256" key="2">
    <source>
        <dbReference type="ARBA" id="ARBA00006937"/>
    </source>
</evidence>
<organism evidence="6 7">
    <name type="scientific">Scomber scombrus</name>
    <name type="common">Atlantic mackerel</name>
    <name type="synonym">Scomber vernalis</name>
    <dbReference type="NCBI Taxonomy" id="13677"/>
    <lineage>
        <taxon>Eukaryota</taxon>
        <taxon>Metazoa</taxon>
        <taxon>Chordata</taxon>
        <taxon>Craniata</taxon>
        <taxon>Vertebrata</taxon>
        <taxon>Euteleostomi</taxon>
        <taxon>Actinopterygii</taxon>
        <taxon>Neopterygii</taxon>
        <taxon>Teleostei</taxon>
        <taxon>Neoteleostei</taxon>
        <taxon>Acanthomorphata</taxon>
        <taxon>Pelagiaria</taxon>
        <taxon>Scombriformes</taxon>
        <taxon>Scombridae</taxon>
        <taxon>Scomber</taxon>
    </lineage>
</organism>
<feature type="compositionally biased region" description="Polar residues" evidence="4">
    <location>
        <begin position="745"/>
        <end position="763"/>
    </location>
</feature>
<gene>
    <name evidence="6" type="ORF">FSCOSCO3_A027173</name>
</gene>
<dbReference type="FunFam" id="3.30.870.10:FF:000004">
    <property type="entry name" value="protein FAM83H isoform X2"/>
    <property type="match status" value="1"/>
</dbReference>
<comment type="caution">
    <text evidence="6">The sequence shown here is derived from an EMBL/GenBank/DDBJ whole genome shotgun (WGS) entry which is preliminary data.</text>
</comment>
<comment type="similarity">
    <text evidence="2">Belongs to the FAM83 family.</text>
</comment>
<dbReference type="InterPro" id="IPR050944">
    <property type="entry name" value="FAM83"/>
</dbReference>
<proteinExistence type="inferred from homology"/>
<evidence type="ECO:0000313" key="6">
    <source>
        <dbReference type="EMBL" id="CAK6951612.1"/>
    </source>
</evidence>
<feature type="region of interest" description="Disordered" evidence="4">
    <location>
        <begin position="74"/>
        <end position="94"/>
    </location>
</feature>
<feature type="region of interest" description="Disordered" evidence="4">
    <location>
        <begin position="738"/>
        <end position="849"/>
    </location>
</feature>
<feature type="domain" description="Scaffolding anchor of CK1" evidence="5">
    <location>
        <begin position="17"/>
        <end position="283"/>
    </location>
</feature>
<reference evidence="6 7" key="1">
    <citation type="submission" date="2024-01" db="EMBL/GenBank/DDBJ databases">
        <authorList>
            <person name="Alioto T."/>
            <person name="Alioto T."/>
            <person name="Gomez Garrido J."/>
        </authorList>
    </citation>
    <scope>NUCLEOTIDE SEQUENCE [LARGE SCALE GENOMIC DNA]</scope>
</reference>
<dbReference type="GO" id="GO:0016020">
    <property type="term" value="C:membrane"/>
    <property type="evidence" value="ECO:0007669"/>
    <property type="project" value="TreeGrafter"/>
</dbReference>
<dbReference type="PANTHER" id="PTHR16181:SF29">
    <property type="entry name" value="PROTEIN FAM83A-RELATED"/>
    <property type="match status" value="1"/>
</dbReference>
<evidence type="ECO:0000313" key="7">
    <source>
        <dbReference type="Proteomes" id="UP001314229"/>
    </source>
</evidence>
<sequence length="924" mass="105578">MESPQFSSLSSLRGEFKPEDYIQPHYKESYRLAIDRLVNDGRDSYHEFLKGERIGSFLSEDELLFITTNAELLPPQNQTEEIDGPPDSQSSSGTYWPIHSDVDTPDLDLGWPEIMHDQLQTNIDLLFHPPRQNNPTIKEVIRKHIQDARQVIAIVMDRFTDVDIFKETVEASIRGVAVYVLLDDSHLKSFLTMVENQDVKIQQLRNMRLRTVKGQDYLCRSGAKFHGAVEQKFLLVDCHTAIYGSYSFTWSFEKINLSMVQVLTGHLVKSYDEEFRTLYARSTVPAELCTPDGLFQFNGPHGCQILPKCASHSAQKIERRDQLRHTLDTVYRKTCERRLGTRDLQERLFEEELNEFGPVVENGIGVQNQMPHFQSAEMTNFLKRHSYAGERQDGGIPQDIRSRASNWNISRDMGNGINNYPKDNYSQVSPIYRGQNIRQSYNGNDEQLLSLQQNMPTLENTSKSFMRTLRIESYLKNPDVPFGDSSDYLDQFEPQDKGSSFMQGRMRSSLVFRSTIPEQMEPNRHINNMSTGVRGSAAPNTPAHFSSMQWNPTAAAESRMNNDEFMLKRQSLQILDDSWNNTSYGPGRNPYHSVYTSLGRAKGGQMIKNPDIMTDNWNKRHSVADPRSNSEYTHESSSHMYGGFARLQVNRSGTGINAQNGVYGLNLKEDQRSVSHYDVKSIKDTKDPTTKWQEPPARTVSAAILDANNRDLTVKSNSMGTQHFLKKSSKKIKSLLNIPEKSQDSIRTMETPSVTSEGSTDTITAEDEQKISDRGRKHHQSTTSSVRSYSERNQLEDDLKYSKPRFRTEEYQHPPQMSHSKIIAQSKAAAAADKSARPGHDEGSWSKDRGAENSLYTRYDSLCSFEKKHPLRYAHSFRSQEKTKNLPEGETAIEHNLTRAARGHHENKLEKFFQRVGNLIHKNK</sequence>
<evidence type="ECO:0000256" key="4">
    <source>
        <dbReference type="SAM" id="MobiDB-lite"/>
    </source>
</evidence>
<evidence type="ECO:0000259" key="5">
    <source>
        <dbReference type="Pfam" id="PF07894"/>
    </source>
</evidence>
<feature type="compositionally biased region" description="Low complexity" evidence="4">
    <location>
        <begin position="820"/>
        <end position="833"/>
    </location>
</feature>
<accession>A0AAV1MXN1</accession>
<evidence type="ECO:0000256" key="1">
    <source>
        <dbReference type="ARBA" id="ARBA00004496"/>
    </source>
</evidence>
<keyword evidence="3" id="KW-0963">Cytoplasm</keyword>
<dbReference type="AlphaFoldDB" id="A0AAV1MXN1"/>
<dbReference type="InterPro" id="IPR012461">
    <property type="entry name" value="SACK1"/>
</dbReference>
<dbReference type="GO" id="GO:0005737">
    <property type="term" value="C:cytoplasm"/>
    <property type="evidence" value="ECO:0007669"/>
    <property type="project" value="UniProtKB-SubCell"/>
</dbReference>
<dbReference type="SUPFAM" id="SSF56024">
    <property type="entry name" value="Phospholipase D/nuclease"/>
    <property type="match status" value="1"/>
</dbReference>
<evidence type="ECO:0000256" key="3">
    <source>
        <dbReference type="ARBA" id="ARBA00022490"/>
    </source>
</evidence>
<dbReference type="GO" id="GO:0019901">
    <property type="term" value="F:protein kinase binding"/>
    <property type="evidence" value="ECO:0007669"/>
    <property type="project" value="TreeGrafter"/>
</dbReference>
<protein>
    <submittedName>
        <fullName evidence="6">Protein FAM83B</fullName>
    </submittedName>
</protein>
<dbReference type="Gene3D" id="3.30.870.10">
    <property type="entry name" value="Endonuclease Chain A"/>
    <property type="match status" value="1"/>
</dbReference>
<keyword evidence="7" id="KW-1185">Reference proteome</keyword>
<dbReference type="PANTHER" id="PTHR16181">
    <property type="entry name" value="PROTEIN FAM83A-RELATED"/>
    <property type="match status" value="1"/>
</dbReference>
<feature type="compositionally biased region" description="Basic and acidic residues" evidence="4">
    <location>
        <begin position="834"/>
        <end position="849"/>
    </location>
</feature>
<dbReference type="GO" id="GO:0007165">
    <property type="term" value="P:signal transduction"/>
    <property type="evidence" value="ECO:0007669"/>
    <property type="project" value="TreeGrafter"/>
</dbReference>
<comment type="subcellular location">
    <subcellularLocation>
        <location evidence="1">Cytoplasm</location>
    </subcellularLocation>
</comment>
<dbReference type="Proteomes" id="UP001314229">
    <property type="component" value="Unassembled WGS sequence"/>
</dbReference>